<keyword evidence="1" id="KW-0472">Membrane</keyword>
<feature type="domain" description="PAC" evidence="2">
    <location>
        <begin position="233"/>
        <end position="283"/>
    </location>
</feature>
<dbReference type="SMART" id="SM00091">
    <property type="entry name" value="PAS"/>
    <property type="match status" value="1"/>
</dbReference>
<evidence type="ECO:0000259" key="3">
    <source>
        <dbReference type="PROSITE" id="PS50887"/>
    </source>
</evidence>
<keyword evidence="1" id="KW-1133">Transmembrane helix</keyword>
<sequence length="609" mass="65214">MTDTIQRRDAATRWIRGAVAAVYCALAVTNFLTLTGTARTVMTLLDVATAALMALATLRPRLAGPGRSRGEWLAFLPVADSVAQVAVTGQLHYSITLMLTLLAIGAAVTSRLIAASAALAGCVGWIATVTSLDHLRVPELGYYSVQMAFAAALGVLLHEALRRRQRQLRAVHEQARTVAHRFEELFKASPTGVAIADGTGCVVSANPAFCALVGRDDVLGADLGPYLAADGSEDGTREVIRPDGSVRWAYLTVGNSEVGGQPWTLVQLQDITDRHLAEEAVRDSDRLLAAVAAAARRIRTGEDARTTIVAAIQDLAAADNVTLLEPPPTGPPRELVATIATGADVLGTRVPLDGPSMIAHTYRSAEPVFIADADGDPRVSAALLRLVQSRSMLWQPVIAEGRVIAVLAVGWKRRVDSVSDYRTRAVGLLADETALALEHEKLLRRLEAMAFTDMLTALPNRRAWQETMDRMIARAGQDGAPLTVAIADLDHFKRYNDTRGHAAGDELLRQAAAAFASELRADDFLARWGGEEFVVALPATGTSPAVEVLDRLRAATPDGQTCSIGVATWNGTETVEQLLQRADEALYTAKNEGRNRIHAIAEALTTRNS</sequence>
<dbReference type="FunFam" id="3.30.70.270:FF:000001">
    <property type="entry name" value="Diguanylate cyclase domain protein"/>
    <property type="match status" value="1"/>
</dbReference>
<dbReference type="STRING" id="1869.MB27_26430"/>
<dbReference type="GO" id="GO:0005886">
    <property type="term" value="C:plasma membrane"/>
    <property type="evidence" value="ECO:0007669"/>
    <property type="project" value="TreeGrafter"/>
</dbReference>
<feature type="transmembrane region" description="Helical" evidence="1">
    <location>
        <begin position="14"/>
        <end position="34"/>
    </location>
</feature>
<dbReference type="SMART" id="SM00065">
    <property type="entry name" value="GAF"/>
    <property type="match status" value="1"/>
</dbReference>
<dbReference type="GO" id="GO:1902201">
    <property type="term" value="P:negative regulation of bacterial-type flagellum-dependent cell motility"/>
    <property type="evidence" value="ECO:0007669"/>
    <property type="project" value="TreeGrafter"/>
</dbReference>
<dbReference type="SUPFAM" id="SSF55785">
    <property type="entry name" value="PYP-like sensor domain (PAS domain)"/>
    <property type="match status" value="1"/>
</dbReference>
<dbReference type="SUPFAM" id="SSF55073">
    <property type="entry name" value="Nucleotide cyclase"/>
    <property type="match status" value="1"/>
</dbReference>
<dbReference type="PANTHER" id="PTHR45138:SF9">
    <property type="entry name" value="DIGUANYLATE CYCLASE DGCM-RELATED"/>
    <property type="match status" value="1"/>
</dbReference>
<proteinExistence type="predicted"/>
<dbReference type="InterPro" id="IPR000160">
    <property type="entry name" value="GGDEF_dom"/>
</dbReference>
<dbReference type="Gene3D" id="3.30.450.40">
    <property type="match status" value="1"/>
</dbReference>
<dbReference type="SUPFAM" id="SSF55781">
    <property type="entry name" value="GAF domain-like"/>
    <property type="match status" value="1"/>
</dbReference>
<dbReference type="RefSeq" id="WP_043528700.1">
    <property type="nucleotide sequence ID" value="NZ_BAABKU010000004.1"/>
</dbReference>
<dbReference type="PROSITE" id="PS50887">
    <property type="entry name" value="GGDEF"/>
    <property type="match status" value="1"/>
</dbReference>
<name>A0A0A6X443_ACTUT</name>
<dbReference type="EMBL" id="JRTT01000035">
    <property type="protein sequence ID" value="KHD74862.1"/>
    <property type="molecule type" value="Genomic_DNA"/>
</dbReference>
<dbReference type="InterPro" id="IPR029016">
    <property type="entry name" value="GAF-like_dom_sf"/>
</dbReference>
<dbReference type="InterPro" id="IPR000700">
    <property type="entry name" value="PAS-assoc_C"/>
</dbReference>
<gene>
    <name evidence="4" type="ORF">MB27_26430</name>
</gene>
<dbReference type="PANTHER" id="PTHR45138">
    <property type="entry name" value="REGULATORY COMPONENTS OF SENSORY TRANSDUCTION SYSTEM"/>
    <property type="match status" value="1"/>
</dbReference>
<dbReference type="OrthoDB" id="23692at2"/>
<dbReference type="InterPro" id="IPR050469">
    <property type="entry name" value="Diguanylate_Cyclase"/>
</dbReference>
<evidence type="ECO:0000256" key="1">
    <source>
        <dbReference type="SAM" id="Phobius"/>
    </source>
</evidence>
<protein>
    <recommendedName>
        <fullName evidence="6">Diguanylate cyclase</fullName>
    </recommendedName>
</protein>
<dbReference type="InterPro" id="IPR029787">
    <property type="entry name" value="Nucleotide_cyclase"/>
</dbReference>
<dbReference type="Pfam" id="PF13188">
    <property type="entry name" value="PAS_8"/>
    <property type="match status" value="1"/>
</dbReference>
<dbReference type="Proteomes" id="UP000054537">
    <property type="component" value="Unassembled WGS sequence"/>
</dbReference>
<feature type="transmembrane region" description="Helical" evidence="1">
    <location>
        <begin position="99"/>
        <end position="128"/>
    </location>
</feature>
<feature type="domain" description="GGDEF" evidence="3">
    <location>
        <begin position="480"/>
        <end position="602"/>
    </location>
</feature>
<evidence type="ECO:0000313" key="4">
    <source>
        <dbReference type="EMBL" id="KHD74862.1"/>
    </source>
</evidence>
<dbReference type="CDD" id="cd00130">
    <property type="entry name" value="PAS"/>
    <property type="match status" value="1"/>
</dbReference>
<dbReference type="SMART" id="SM00267">
    <property type="entry name" value="GGDEF"/>
    <property type="match status" value="1"/>
</dbReference>
<dbReference type="GO" id="GO:0043709">
    <property type="term" value="P:cell adhesion involved in single-species biofilm formation"/>
    <property type="evidence" value="ECO:0007669"/>
    <property type="project" value="TreeGrafter"/>
</dbReference>
<reference evidence="4 5" key="1">
    <citation type="submission" date="2014-10" db="EMBL/GenBank/DDBJ databases">
        <title>Draft genome sequence of Actinoplanes utahensis NRRL 12052.</title>
        <authorList>
            <person name="Velasco-Bucheli B."/>
            <person name="del Cerro C."/>
            <person name="Hormigo D."/>
            <person name="Garcia J.L."/>
            <person name="Acebal C."/>
            <person name="Arroyo M."/>
            <person name="de la Mata I."/>
        </authorList>
    </citation>
    <scope>NUCLEOTIDE SEQUENCE [LARGE SCALE GENOMIC DNA]</scope>
    <source>
        <strain evidence="4 5">NRRL 12052</strain>
    </source>
</reference>
<evidence type="ECO:0008006" key="6">
    <source>
        <dbReference type="Google" id="ProtNLM"/>
    </source>
</evidence>
<dbReference type="Gene3D" id="3.30.70.270">
    <property type="match status" value="1"/>
</dbReference>
<dbReference type="AlphaFoldDB" id="A0A0A6X443"/>
<keyword evidence="1" id="KW-0812">Transmembrane</keyword>
<dbReference type="Pfam" id="PF01590">
    <property type="entry name" value="GAF"/>
    <property type="match status" value="1"/>
</dbReference>
<dbReference type="Gene3D" id="3.30.450.20">
    <property type="entry name" value="PAS domain"/>
    <property type="match status" value="1"/>
</dbReference>
<dbReference type="InterPro" id="IPR043128">
    <property type="entry name" value="Rev_trsase/Diguanyl_cyclase"/>
</dbReference>
<dbReference type="Pfam" id="PF00990">
    <property type="entry name" value="GGDEF"/>
    <property type="match status" value="1"/>
</dbReference>
<comment type="caution">
    <text evidence="4">The sequence shown here is derived from an EMBL/GenBank/DDBJ whole genome shotgun (WGS) entry which is preliminary data.</text>
</comment>
<dbReference type="InterPro" id="IPR035965">
    <property type="entry name" value="PAS-like_dom_sf"/>
</dbReference>
<dbReference type="InterPro" id="IPR000014">
    <property type="entry name" value="PAS"/>
</dbReference>
<evidence type="ECO:0000259" key="2">
    <source>
        <dbReference type="PROSITE" id="PS50113"/>
    </source>
</evidence>
<organism evidence="4 5">
    <name type="scientific">Actinoplanes utahensis</name>
    <dbReference type="NCBI Taxonomy" id="1869"/>
    <lineage>
        <taxon>Bacteria</taxon>
        <taxon>Bacillati</taxon>
        <taxon>Actinomycetota</taxon>
        <taxon>Actinomycetes</taxon>
        <taxon>Micromonosporales</taxon>
        <taxon>Micromonosporaceae</taxon>
        <taxon>Actinoplanes</taxon>
    </lineage>
</organism>
<dbReference type="eggNOG" id="COG3706">
    <property type="taxonomic scope" value="Bacteria"/>
</dbReference>
<dbReference type="PROSITE" id="PS50113">
    <property type="entry name" value="PAC"/>
    <property type="match status" value="1"/>
</dbReference>
<dbReference type="GO" id="GO:0052621">
    <property type="term" value="F:diguanylate cyclase activity"/>
    <property type="evidence" value="ECO:0007669"/>
    <property type="project" value="TreeGrafter"/>
</dbReference>
<evidence type="ECO:0000313" key="5">
    <source>
        <dbReference type="Proteomes" id="UP000054537"/>
    </source>
</evidence>
<keyword evidence="5" id="KW-1185">Reference proteome</keyword>
<feature type="transmembrane region" description="Helical" evidence="1">
    <location>
        <begin position="140"/>
        <end position="161"/>
    </location>
</feature>
<dbReference type="CDD" id="cd01949">
    <property type="entry name" value="GGDEF"/>
    <property type="match status" value="1"/>
</dbReference>
<dbReference type="NCBIfam" id="TIGR00254">
    <property type="entry name" value="GGDEF"/>
    <property type="match status" value="1"/>
</dbReference>
<accession>A0A0A6X443</accession>
<dbReference type="InterPro" id="IPR003018">
    <property type="entry name" value="GAF"/>
</dbReference>